<dbReference type="PANTHER" id="PTHR30111:SF1">
    <property type="entry name" value="33 KDA CHAPERONIN"/>
    <property type="match status" value="1"/>
</dbReference>
<comment type="PTM">
    <text evidence="6">Under oxidizing conditions two disulfide bonds are formed involving the reactive cysteines. Under reducing conditions zinc is bound to the reactive cysteines and the protein is inactive.</text>
</comment>
<dbReference type="SUPFAM" id="SSF118352">
    <property type="entry name" value="HSP33 redox switch-like"/>
    <property type="match status" value="1"/>
</dbReference>
<dbReference type="PIRSF" id="PIRSF005261">
    <property type="entry name" value="Heat_shock_Hsp33"/>
    <property type="match status" value="1"/>
</dbReference>
<accession>A0A1M5PI62</accession>
<organism evidence="7 8">
    <name type="scientific">Tepidibacter thalassicus DSM 15285</name>
    <dbReference type="NCBI Taxonomy" id="1123350"/>
    <lineage>
        <taxon>Bacteria</taxon>
        <taxon>Bacillati</taxon>
        <taxon>Bacillota</taxon>
        <taxon>Clostridia</taxon>
        <taxon>Peptostreptococcales</taxon>
        <taxon>Peptostreptococcaceae</taxon>
        <taxon>Tepidibacter</taxon>
    </lineage>
</organism>
<name>A0A1M5PI62_9FIRM</name>
<dbReference type="InterPro" id="IPR000397">
    <property type="entry name" value="Heat_shock_Hsp33"/>
</dbReference>
<evidence type="ECO:0000256" key="1">
    <source>
        <dbReference type="ARBA" id="ARBA00022490"/>
    </source>
</evidence>
<keyword evidence="1 6" id="KW-0963">Cytoplasm</keyword>
<evidence type="ECO:0000256" key="2">
    <source>
        <dbReference type="ARBA" id="ARBA00022833"/>
    </source>
</evidence>
<evidence type="ECO:0000256" key="3">
    <source>
        <dbReference type="ARBA" id="ARBA00023157"/>
    </source>
</evidence>
<dbReference type="CDD" id="cd00498">
    <property type="entry name" value="Hsp33"/>
    <property type="match status" value="1"/>
</dbReference>
<keyword evidence="8" id="KW-1185">Reference proteome</keyword>
<feature type="disulfide bond" description="Redox-active" evidence="6">
    <location>
        <begin position="271"/>
        <end position="274"/>
    </location>
</feature>
<proteinExistence type="inferred from homology"/>
<dbReference type="AlphaFoldDB" id="A0A1M5PI62"/>
<comment type="subcellular location">
    <subcellularLocation>
        <location evidence="6">Cytoplasm</location>
    </subcellularLocation>
</comment>
<dbReference type="GO" id="GO:0005737">
    <property type="term" value="C:cytoplasm"/>
    <property type="evidence" value="ECO:0007669"/>
    <property type="project" value="UniProtKB-SubCell"/>
</dbReference>
<dbReference type="HAMAP" id="MF_00117">
    <property type="entry name" value="HslO"/>
    <property type="match status" value="1"/>
</dbReference>
<dbReference type="RefSeq" id="WP_072723299.1">
    <property type="nucleotide sequence ID" value="NZ_FQXH01000006.1"/>
</dbReference>
<dbReference type="GO" id="GO:0044183">
    <property type="term" value="F:protein folding chaperone"/>
    <property type="evidence" value="ECO:0007669"/>
    <property type="project" value="TreeGrafter"/>
</dbReference>
<dbReference type="GO" id="GO:0042026">
    <property type="term" value="P:protein refolding"/>
    <property type="evidence" value="ECO:0007669"/>
    <property type="project" value="TreeGrafter"/>
</dbReference>
<dbReference type="OrthoDB" id="9776534at2"/>
<keyword evidence="2 6" id="KW-0862">Zinc</keyword>
<dbReference type="Gene3D" id="3.90.1280.10">
    <property type="entry name" value="HSP33 redox switch-like"/>
    <property type="match status" value="1"/>
</dbReference>
<dbReference type="NCBIfam" id="NF001033">
    <property type="entry name" value="PRK00114.1"/>
    <property type="match status" value="1"/>
</dbReference>
<protein>
    <recommendedName>
        <fullName evidence="6">33 kDa chaperonin</fullName>
    </recommendedName>
    <alternativeName>
        <fullName evidence="6">Heat shock protein 33 homolog</fullName>
        <shortName evidence="6">HSP33</shortName>
    </alternativeName>
</protein>
<dbReference type="SUPFAM" id="SSF64397">
    <property type="entry name" value="Hsp33 domain"/>
    <property type="match status" value="1"/>
</dbReference>
<sequence>MNDYVIRASAGNHSIRAFVAFTTNMVQKARQLHNTTPVASAALGRTLTASSIMGLMMKNKDDKLTVRIKGNGPIGNIVVVSNSKGIVKGYVSNPHVDVPLKHNGKLDVGRAVGKDGNITVIRDLGLKKPYIGSYPLVNGEIAEDFTAYFAYSEQQPSAVALGVLVDRDYSIKSAGGFIIQLLPDASEDSISTLEKNLASIPPVSKLIDEGKKPEDILGLILNGLDYEILDKYDVGFECDCNKGRLEKALISIGKKDLMEILEEDKRAELVCHFCNKKYEFSEEDLKKIIEAM</sequence>
<evidence type="ECO:0000256" key="4">
    <source>
        <dbReference type="ARBA" id="ARBA00023186"/>
    </source>
</evidence>
<keyword evidence="4 6" id="KW-0143">Chaperone</keyword>
<evidence type="ECO:0000256" key="5">
    <source>
        <dbReference type="ARBA" id="ARBA00023284"/>
    </source>
</evidence>
<feature type="disulfide bond" description="Redox-active" evidence="6">
    <location>
        <begin position="238"/>
        <end position="240"/>
    </location>
</feature>
<dbReference type="Pfam" id="PF01430">
    <property type="entry name" value="HSP33"/>
    <property type="match status" value="1"/>
</dbReference>
<reference evidence="8" key="1">
    <citation type="submission" date="2016-11" db="EMBL/GenBank/DDBJ databases">
        <authorList>
            <person name="Varghese N."/>
            <person name="Submissions S."/>
        </authorList>
    </citation>
    <scope>NUCLEOTIDE SEQUENCE [LARGE SCALE GENOMIC DNA]</scope>
    <source>
        <strain evidence="8">DSM 15285</strain>
    </source>
</reference>
<evidence type="ECO:0000256" key="6">
    <source>
        <dbReference type="HAMAP-Rule" id="MF_00117"/>
    </source>
</evidence>
<dbReference type="InterPro" id="IPR016154">
    <property type="entry name" value="Heat_shock_Hsp33_C"/>
</dbReference>
<dbReference type="Gene3D" id="3.55.30.10">
    <property type="entry name" value="Hsp33 domain"/>
    <property type="match status" value="1"/>
</dbReference>
<dbReference type="EMBL" id="FQXH01000006">
    <property type="protein sequence ID" value="SHH01418.1"/>
    <property type="molecule type" value="Genomic_DNA"/>
</dbReference>
<comment type="similarity">
    <text evidence="6">Belongs to the HSP33 family.</text>
</comment>
<dbReference type="GO" id="GO:0051082">
    <property type="term" value="F:unfolded protein binding"/>
    <property type="evidence" value="ECO:0007669"/>
    <property type="project" value="UniProtKB-UniRule"/>
</dbReference>
<dbReference type="InterPro" id="IPR016153">
    <property type="entry name" value="Heat_shock_Hsp33_N"/>
</dbReference>
<evidence type="ECO:0000313" key="8">
    <source>
        <dbReference type="Proteomes" id="UP000242520"/>
    </source>
</evidence>
<dbReference type="STRING" id="1123350.SAMN02744040_00503"/>
<evidence type="ECO:0000313" key="7">
    <source>
        <dbReference type="EMBL" id="SHH01418.1"/>
    </source>
</evidence>
<keyword evidence="3 6" id="KW-1015">Disulfide bond</keyword>
<gene>
    <name evidence="6" type="primary">hslO</name>
    <name evidence="7" type="ORF">SAMN02744040_00503</name>
</gene>
<dbReference type="PANTHER" id="PTHR30111">
    <property type="entry name" value="33 KDA CHAPERONIN"/>
    <property type="match status" value="1"/>
</dbReference>
<keyword evidence="5 6" id="KW-0676">Redox-active center</keyword>
<comment type="function">
    <text evidence="6">Redox regulated molecular chaperone. Protects both thermally unfolding and oxidatively damaged proteins from irreversible aggregation. Plays an important role in the bacterial defense system toward oxidative stress.</text>
</comment>
<dbReference type="Proteomes" id="UP000242520">
    <property type="component" value="Unassembled WGS sequence"/>
</dbReference>